<feature type="region of interest" description="Disordered" evidence="1">
    <location>
        <begin position="372"/>
        <end position="481"/>
    </location>
</feature>
<dbReference type="STRING" id="1051890.A0A3N4LRP4"/>
<evidence type="ECO:0000256" key="1">
    <source>
        <dbReference type="SAM" id="MobiDB-lite"/>
    </source>
</evidence>
<dbReference type="EMBL" id="ML121542">
    <property type="protein sequence ID" value="RPB24358.1"/>
    <property type="molecule type" value="Genomic_DNA"/>
</dbReference>
<dbReference type="OrthoDB" id="5396257at2759"/>
<feature type="compositionally biased region" description="Polar residues" evidence="1">
    <location>
        <begin position="281"/>
        <end position="296"/>
    </location>
</feature>
<feature type="region of interest" description="Disordered" evidence="1">
    <location>
        <begin position="80"/>
        <end position="334"/>
    </location>
</feature>
<feature type="compositionally biased region" description="Low complexity" evidence="1">
    <location>
        <begin position="223"/>
        <end position="237"/>
    </location>
</feature>
<protein>
    <submittedName>
        <fullName evidence="2">Uncharacterized protein</fullName>
    </submittedName>
</protein>
<dbReference type="InParanoid" id="A0A3N4LRP4"/>
<gene>
    <name evidence="2" type="ORF">L211DRAFT_878934</name>
</gene>
<evidence type="ECO:0000313" key="2">
    <source>
        <dbReference type="EMBL" id="RPB24358.1"/>
    </source>
</evidence>
<feature type="compositionally biased region" description="Polar residues" evidence="1">
    <location>
        <begin position="248"/>
        <end position="267"/>
    </location>
</feature>
<reference evidence="2 3" key="1">
    <citation type="journal article" date="2018" name="Nat. Ecol. Evol.">
        <title>Pezizomycetes genomes reveal the molecular basis of ectomycorrhizal truffle lifestyle.</title>
        <authorList>
            <person name="Murat C."/>
            <person name="Payen T."/>
            <person name="Noel B."/>
            <person name="Kuo A."/>
            <person name="Morin E."/>
            <person name="Chen J."/>
            <person name="Kohler A."/>
            <person name="Krizsan K."/>
            <person name="Balestrini R."/>
            <person name="Da Silva C."/>
            <person name="Montanini B."/>
            <person name="Hainaut M."/>
            <person name="Levati E."/>
            <person name="Barry K.W."/>
            <person name="Belfiori B."/>
            <person name="Cichocki N."/>
            <person name="Clum A."/>
            <person name="Dockter R.B."/>
            <person name="Fauchery L."/>
            <person name="Guy J."/>
            <person name="Iotti M."/>
            <person name="Le Tacon F."/>
            <person name="Lindquist E.A."/>
            <person name="Lipzen A."/>
            <person name="Malagnac F."/>
            <person name="Mello A."/>
            <person name="Molinier V."/>
            <person name="Miyauchi S."/>
            <person name="Poulain J."/>
            <person name="Riccioni C."/>
            <person name="Rubini A."/>
            <person name="Sitrit Y."/>
            <person name="Splivallo R."/>
            <person name="Traeger S."/>
            <person name="Wang M."/>
            <person name="Zifcakova L."/>
            <person name="Wipf D."/>
            <person name="Zambonelli A."/>
            <person name="Paolocci F."/>
            <person name="Nowrousian M."/>
            <person name="Ottonello S."/>
            <person name="Baldrian P."/>
            <person name="Spatafora J.W."/>
            <person name="Henrissat B."/>
            <person name="Nagy L.G."/>
            <person name="Aury J.M."/>
            <person name="Wincker P."/>
            <person name="Grigoriev I.V."/>
            <person name="Bonfante P."/>
            <person name="Martin F.M."/>
        </authorList>
    </citation>
    <scope>NUCLEOTIDE SEQUENCE [LARGE SCALE GENOMIC DNA]</scope>
    <source>
        <strain evidence="2 3">ATCC MYA-4762</strain>
    </source>
</reference>
<feature type="compositionally biased region" description="Polar residues" evidence="1">
    <location>
        <begin position="151"/>
        <end position="188"/>
    </location>
</feature>
<feature type="compositionally biased region" description="Basic residues" evidence="1">
    <location>
        <begin position="384"/>
        <end position="397"/>
    </location>
</feature>
<feature type="compositionally biased region" description="Polar residues" evidence="1">
    <location>
        <begin position="419"/>
        <end position="448"/>
    </location>
</feature>
<keyword evidence="3" id="KW-1185">Reference proteome</keyword>
<accession>A0A3N4LRP4</accession>
<dbReference type="Proteomes" id="UP000267821">
    <property type="component" value="Unassembled WGS sequence"/>
</dbReference>
<feature type="compositionally biased region" description="Low complexity" evidence="1">
    <location>
        <begin position="105"/>
        <end position="117"/>
    </location>
</feature>
<sequence length="481" mass="51568">MTAAVDTYNTHNRPIRPLPKRRLRSRLSEDVRATLFAPAPANPTRLFQLPYPPYPDLFPSNAVPRPTLEVSTGVHTDHTDAIQESSDDEDLSSTTGNNGSGETGPGSVSGTPGVSGTHMDSYDWVENTNNKKKRKIPSPTNPSAALGTPSGAGNENMSVGSQSSGFSPNGPNTTPRSRWKTSSATQRSPLAISSGGLSVRRMPRRYPASPLESRRPGGRLFPQSGSDDTQSTTSSQNDSHHYSGDSGMVQSQFTFEHITPASQNLGRQATFPPASSRDYQKTMSTVGTQTSPSMSATGAYPPTPTPQKKKSSKGKQFLQRQRRPGGFYGVQHNPPGEIWICEFCEYESIFGERPEALMRQYDIKERRERRRLREKQRLLDKAKQKGKKNQGKSKKGAASHPQPVMSTPPTGAADYQEPLPSTSTASAQKPRSNSQQVQTDTEVTNSHHVSAGRGAGGSGGAATAGQQGVGVPGGGCHGAVA</sequence>
<feature type="region of interest" description="Disordered" evidence="1">
    <location>
        <begin position="1"/>
        <end position="23"/>
    </location>
</feature>
<dbReference type="AlphaFoldDB" id="A0A3N4LRP4"/>
<proteinExistence type="predicted"/>
<name>A0A3N4LRP4_9PEZI</name>
<organism evidence="2 3">
    <name type="scientific">Terfezia boudieri ATCC MYA-4762</name>
    <dbReference type="NCBI Taxonomy" id="1051890"/>
    <lineage>
        <taxon>Eukaryota</taxon>
        <taxon>Fungi</taxon>
        <taxon>Dikarya</taxon>
        <taxon>Ascomycota</taxon>
        <taxon>Pezizomycotina</taxon>
        <taxon>Pezizomycetes</taxon>
        <taxon>Pezizales</taxon>
        <taxon>Pezizaceae</taxon>
        <taxon>Terfezia</taxon>
    </lineage>
</organism>
<evidence type="ECO:0000313" key="3">
    <source>
        <dbReference type="Proteomes" id="UP000267821"/>
    </source>
</evidence>
<feature type="compositionally biased region" description="Gly residues" evidence="1">
    <location>
        <begin position="453"/>
        <end position="481"/>
    </location>
</feature>